<evidence type="ECO:0000256" key="4">
    <source>
        <dbReference type="ARBA" id="ARBA00011981"/>
    </source>
</evidence>
<comment type="similarity">
    <text evidence="2">Belongs to the NADP-dependent oxidoreductase L4BD family.</text>
</comment>
<evidence type="ECO:0000256" key="28">
    <source>
        <dbReference type="ARBA" id="ARBA00048387"/>
    </source>
</evidence>
<dbReference type="PANTHER" id="PTHR43205">
    <property type="entry name" value="PROSTAGLANDIN REDUCTASE"/>
    <property type="match status" value="1"/>
</dbReference>
<keyword evidence="8" id="KW-0644">Prostaglandin metabolism</keyword>
<comment type="catalytic activity">
    <reaction evidence="25">
        <text>dodecanal + NADP(+) = (2E)-dodecenal + NADPH + H(+)</text>
        <dbReference type="Rhea" id="RHEA:50784"/>
        <dbReference type="ChEBI" id="CHEBI:15378"/>
        <dbReference type="ChEBI" id="CHEBI:27836"/>
        <dbReference type="ChEBI" id="CHEBI:57783"/>
        <dbReference type="ChEBI" id="CHEBI:58349"/>
        <dbReference type="ChEBI" id="CHEBI:133741"/>
    </reaction>
    <physiologicalReaction direction="right-to-left" evidence="25">
        <dbReference type="Rhea" id="RHEA:50786"/>
    </physiologicalReaction>
</comment>
<dbReference type="GO" id="GO:0047522">
    <property type="term" value="F:15-oxoprostaglandin 13-reductase [NAD(P)+] activity"/>
    <property type="evidence" value="ECO:0007669"/>
    <property type="project" value="UniProtKB-EC"/>
</dbReference>
<evidence type="ECO:0000256" key="10">
    <source>
        <dbReference type="ARBA" id="ARBA00022832"/>
    </source>
</evidence>
<evidence type="ECO:0000256" key="17">
    <source>
        <dbReference type="ARBA" id="ARBA00032255"/>
    </source>
</evidence>
<evidence type="ECO:0000256" key="1">
    <source>
        <dbReference type="ARBA" id="ARBA00004496"/>
    </source>
</evidence>
<comment type="catalytic activity">
    <reaction evidence="23">
        <text>leukotriene B4 + NADP(+) = 12-oxo-leukotriene B4 + NADPH + H(+)</text>
        <dbReference type="Rhea" id="RHEA:50608"/>
        <dbReference type="ChEBI" id="CHEBI:15378"/>
        <dbReference type="ChEBI" id="CHEBI:57461"/>
        <dbReference type="ChEBI" id="CHEBI:57783"/>
        <dbReference type="ChEBI" id="CHEBI:58349"/>
        <dbReference type="ChEBI" id="CHEBI:133309"/>
    </reaction>
    <physiologicalReaction direction="left-to-right" evidence="23">
        <dbReference type="Rhea" id="RHEA:50609"/>
    </physiologicalReaction>
</comment>
<dbReference type="InterPro" id="IPR045010">
    <property type="entry name" value="MDR_fam"/>
</dbReference>
<evidence type="ECO:0000256" key="16">
    <source>
        <dbReference type="ARBA" id="ARBA00031851"/>
    </source>
</evidence>
<evidence type="ECO:0000256" key="19">
    <source>
        <dbReference type="ARBA" id="ARBA00033119"/>
    </source>
</evidence>
<evidence type="ECO:0000256" key="13">
    <source>
        <dbReference type="ARBA" id="ARBA00023002"/>
    </source>
</evidence>
<evidence type="ECO:0000259" key="35">
    <source>
        <dbReference type="SMART" id="SM00829"/>
    </source>
</evidence>
<evidence type="ECO:0000313" key="36">
    <source>
        <dbReference type="EMBL" id="KAK7789395.1"/>
    </source>
</evidence>
<keyword evidence="13" id="KW-0560">Oxidoreductase</keyword>
<comment type="catalytic activity">
    <reaction evidence="33">
        <text>an n-alkanal + NADP(+) = an alk-2-enal + NADPH + H(+)</text>
        <dbReference type="Rhea" id="RHEA:13737"/>
        <dbReference type="ChEBI" id="CHEBI:12834"/>
        <dbReference type="ChEBI" id="CHEBI:13757"/>
        <dbReference type="ChEBI" id="CHEBI:15378"/>
        <dbReference type="ChEBI" id="CHEBI:57783"/>
        <dbReference type="ChEBI" id="CHEBI:58349"/>
        <dbReference type="EC" id="1.3.1.74"/>
    </reaction>
    <physiologicalReaction direction="right-to-left" evidence="33">
        <dbReference type="Rhea" id="RHEA:13739"/>
    </physiologicalReaction>
</comment>
<dbReference type="InterPro" id="IPR011032">
    <property type="entry name" value="GroES-like_sf"/>
</dbReference>
<evidence type="ECO:0000256" key="24">
    <source>
        <dbReference type="ARBA" id="ARBA00047878"/>
    </source>
</evidence>
<evidence type="ECO:0000256" key="33">
    <source>
        <dbReference type="ARBA" id="ARBA00049179"/>
    </source>
</evidence>
<proteinExistence type="inferred from homology"/>
<dbReference type="Proteomes" id="UP001378592">
    <property type="component" value="Unassembled WGS sequence"/>
</dbReference>
<comment type="catalytic activity">
    <reaction evidence="20">
        <text>octanal + NADP(+) = (2E)-octenal + NADPH + H(+)</text>
        <dbReference type="Rhea" id="RHEA:50780"/>
        <dbReference type="ChEBI" id="CHEBI:15378"/>
        <dbReference type="ChEBI" id="CHEBI:17935"/>
        <dbReference type="ChEBI" id="CHEBI:57783"/>
        <dbReference type="ChEBI" id="CHEBI:58349"/>
        <dbReference type="ChEBI" id="CHEBI:61748"/>
    </reaction>
    <physiologicalReaction direction="right-to-left" evidence="20">
        <dbReference type="Rhea" id="RHEA:50782"/>
    </physiologicalReaction>
</comment>
<evidence type="ECO:0000256" key="8">
    <source>
        <dbReference type="ARBA" id="ARBA00022501"/>
    </source>
</evidence>
<dbReference type="Pfam" id="PF16884">
    <property type="entry name" value="ADH_N_2"/>
    <property type="match status" value="1"/>
</dbReference>
<comment type="catalytic activity">
    <reaction evidence="28">
        <text>4-hydroxynonanal + NADP(+) = (E)-4-hydroxynon-2-enal + NADPH + H(+)</text>
        <dbReference type="Rhea" id="RHEA:64736"/>
        <dbReference type="ChEBI" id="CHEBI:15378"/>
        <dbReference type="ChEBI" id="CHEBI:57783"/>
        <dbReference type="ChEBI" id="CHEBI:58349"/>
        <dbReference type="ChEBI" id="CHEBI:58968"/>
        <dbReference type="ChEBI" id="CHEBI:156112"/>
    </reaction>
    <physiologicalReaction direction="right-to-left" evidence="28">
        <dbReference type="Rhea" id="RHEA:64738"/>
    </physiologicalReaction>
</comment>
<evidence type="ECO:0000256" key="11">
    <source>
        <dbReference type="ARBA" id="ARBA00022857"/>
    </source>
</evidence>
<comment type="subunit">
    <text evidence="3">Monomer or homodimer.</text>
</comment>
<evidence type="ECO:0000256" key="27">
    <source>
        <dbReference type="ARBA" id="ARBA00048290"/>
    </source>
</evidence>
<comment type="catalytic activity">
    <reaction evidence="30">
        <text>6-trans-leukotriene B4 + NADP(+) = 12-oxo-(5S)-hydroxy-(6E,8E,10E,14Z)-eicosatetraenoate + NADPH + H(+)</text>
        <dbReference type="Rhea" id="RHEA:51204"/>
        <dbReference type="ChEBI" id="CHEBI:15378"/>
        <dbReference type="ChEBI" id="CHEBI:57783"/>
        <dbReference type="ChEBI" id="CHEBI:58349"/>
        <dbReference type="ChEBI" id="CHEBI:90723"/>
        <dbReference type="ChEBI" id="CHEBI:133974"/>
    </reaction>
    <physiologicalReaction direction="left-to-right" evidence="30">
        <dbReference type="Rhea" id="RHEA:51205"/>
    </physiologicalReaction>
</comment>
<sequence>MVKAKKIVLASRFDGEPKLSDFKVVEEDLPPLQDGQVLCETLWLSVDPYMRIYTQGAEAGTLMPGGVVARIVESKAPEYPRGRFLVGYWGWRTKSVWDPRQPPAAPYPQPYLLPDFGELPLSLGVGALGMPGVTANLGLLEVCAPRAGETVVVNAAAGAVGSLVGQLARIRGCRVVGFAGSDRKVAWLKERLGFDAAFNYKKVAVGDALAQAAPHGVHCYFDNVGGAFSHEVHQRMVTGGRVVVVGAIAGYNDGFDSVLVPMPQPVILLKELKVQGFVVWSHAHRWLEAIQQNLQWIKEGKLLFEETVTEGFENAPQAFIGMMRGESTGKAVVKV</sequence>
<accession>A0AAN9YU25</accession>
<evidence type="ECO:0000256" key="18">
    <source>
        <dbReference type="ARBA" id="ARBA00032297"/>
    </source>
</evidence>
<dbReference type="GO" id="GO:0032440">
    <property type="term" value="F:2-alkenal reductase [NAD(P)H] activity"/>
    <property type="evidence" value="ECO:0007669"/>
    <property type="project" value="UniProtKB-EC"/>
</dbReference>
<gene>
    <name evidence="36" type="ORF">R5R35_006942</name>
</gene>
<protein>
    <recommendedName>
        <fullName evidence="6">Prostaglandin reductase 1</fullName>
        <ecNumber evidence="4">1.3.1.48</ecNumber>
        <ecNumber evidence="5">1.3.1.74</ecNumber>
    </recommendedName>
    <alternativeName>
        <fullName evidence="19">15-oxoprostaglandin 13-reductase</fullName>
    </alternativeName>
    <alternativeName>
        <fullName evidence="17">Dithiolethione-inducible gene 1 protein</fullName>
    </alternativeName>
    <alternativeName>
        <fullName evidence="16">Leukotriene B4 12-hydroxydehydrogenase</fullName>
    </alternativeName>
    <alternativeName>
        <fullName evidence="18">NAD(P)H-dependent alkenal/one oxidoreductase</fullName>
    </alternativeName>
</protein>
<organism evidence="36 37">
    <name type="scientific">Gryllus longicercus</name>
    <dbReference type="NCBI Taxonomy" id="2509291"/>
    <lineage>
        <taxon>Eukaryota</taxon>
        <taxon>Metazoa</taxon>
        <taxon>Ecdysozoa</taxon>
        <taxon>Arthropoda</taxon>
        <taxon>Hexapoda</taxon>
        <taxon>Insecta</taxon>
        <taxon>Pterygota</taxon>
        <taxon>Neoptera</taxon>
        <taxon>Polyneoptera</taxon>
        <taxon>Orthoptera</taxon>
        <taxon>Ensifera</taxon>
        <taxon>Gryllidea</taxon>
        <taxon>Grylloidea</taxon>
        <taxon>Gryllidae</taxon>
        <taxon>Gryllinae</taxon>
        <taxon>Gryllus</taxon>
    </lineage>
</organism>
<keyword evidence="7" id="KW-0963">Cytoplasm</keyword>
<keyword evidence="15" id="KW-0379">Hydroxylation</keyword>
<evidence type="ECO:0000256" key="7">
    <source>
        <dbReference type="ARBA" id="ARBA00022490"/>
    </source>
</evidence>
<dbReference type="EC" id="1.3.1.74" evidence="5"/>
<dbReference type="Pfam" id="PF00107">
    <property type="entry name" value="ADH_zinc_N"/>
    <property type="match status" value="1"/>
</dbReference>
<comment type="catalytic activity">
    <reaction evidence="29">
        <text>20-hydroxy-leukotriene B4 + NADP(+) = 12-oxo-20-hydroxy-leukotriene B4 + NADPH + H(+)</text>
        <dbReference type="Rhea" id="RHEA:51208"/>
        <dbReference type="ChEBI" id="CHEBI:15378"/>
        <dbReference type="ChEBI" id="CHEBI:57460"/>
        <dbReference type="ChEBI" id="CHEBI:57783"/>
        <dbReference type="ChEBI" id="CHEBI:58349"/>
        <dbReference type="ChEBI" id="CHEBI:133346"/>
    </reaction>
    <physiologicalReaction direction="left-to-right" evidence="29">
        <dbReference type="Rhea" id="RHEA:51209"/>
    </physiologicalReaction>
</comment>
<evidence type="ECO:0000256" key="22">
    <source>
        <dbReference type="ARBA" id="ARBA00047742"/>
    </source>
</evidence>
<evidence type="ECO:0000256" key="31">
    <source>
        <dbReference type="ARBA" id="ARBA00049068"/>
    </source>
</evidence>
<comment type="catalytic activity">
    <reaction evidence="21">
        <text>decanal + NADP(+) = (2E)-decenal + NADPH + H(+)</text>
        <dbReference type="Rhea" id="RHEA:50612"/>
        <dbReference type="ChEBI" id="CHEBI:15378"/>
        <dbReference type="ChEBI" id="CHEBI:31457"/>
        <dbReference type="ChEBI" id="CHEBI:57783"/>
        <dbReference type="ChEBI" id="CHEBI:58349"/>
        <dbReference type="ChEBI" id="CHEBI:133455"/>
    </reaction>
    <physiologicalReaction direction="right-to-left" evidence="21">
        <dbReference type="Rhea" id="RHEA:50614"/>
    </physiologicalReaction>
</comment>
<evidence type="ECO:0000313" key="37">
    <source>
        <dbReference type="Proteomes" id="UP001378592"/>
    </source>
</evidence>
<evidence type="ECO:0000256" key="9">
    <source>
        <dbReference type="ARBA" id="ARBA00022553"/>
    </source>
</evidence>
<dbReference type="SUPFAM" id="SSF50129">
    <property type="entry name" value="GroES-like"/>
    <property type="match status" value="2"/>
</dbReference>
<keyword evidence="9" id="KW-0597">Phosphoprotein</keyword>
<comment type="caution">
    <text evidence="36">The sequence shown here is derived from an EMBL/GenBank/DDBJ whole genome shotgun (WGS) entry which is preliminary data.</text>
</comment>
<dbReference type="GO" id="GO:0006693">
    <property type="term" value="P:prostaglandin metabolic process"/>
    <property type="evidence" value="ECO:0007669"/>
    <property type="project" value="UniProtKB-KW"/>
</dbReference>
<dbReference type="InterPro" id="IPR014190">
    <property type="entry name" value="PTGR1"/>
</dbReference>
<comment type="catalytic activity">
    <reaction evidence="22">
        <text>pentan-2-one + NADP(+) = (E)-pent-3-en-2-one + NADPH + H(+)</text>
        <dbReference type="Rhea" id="RHEA:50788"/>
        <dbReference type="ChEBI" id="CHEBI:15378"/>
        <dbReference type="ChEBI" id="CHEBI:16472"/>
        <dbReference type="ChEBI" id="CHEBI:57783"/>
        <dbReference type="ChEBI" id="CHEBI:58349"/>
        <dbReference type="ChEBI" id="CHEBI:145276"/>
    </reaction>
    <physiologicalReaction direction="right-to-left" evidence="22">
        <dbReference type="Rhea" id="RHEA:50790"/>
    </physiologicalReaction>
</comment>
<keyword evidence="14" id="KW-0443">Lipid metabolism</keyword>
<evidence type="ECO:0000256" key="3">
    <source>
        <dbReference type="ARBA" id="ARBA00011852"/>
    </source>
</evidence>
<evidence type="ECO:0000256" key="25">
    <source>
        <dbReference type="ARBA" id="ARBA00047903"/>
    </source>
</evidence>
<dbReference type="Gene3D" id="3.40.50.720">
    <property type="entry name" value="NAD(P)-binding Rossmann-like Domain"/>
    <property type="match status" value="1"/>
</dbReference>
<comment type="catalytic activity">
    <reaction evidence="26">
        <text>nonan-2-one + NADP(+) = (3E)-nonen-2-one + NADPH + H(+)</text>
        <dbReference type="Rhea" id="RHEA:50616"/>
        <dbReference type="ChEBI" id="CHEBI:15378"/>
        <dbReference type="ChEBI" id="CHEBI:57783"/>
        <dbReference type="ChEBI" id="CHEBI:58349"/>
        <dbReference type="ChEBI" id="CHEBI:77927"/>
        <dbReference type="ChEBI" id="CHEBI:133457"/>
    </reaction>
    <physiologicalReaction direction="right-to-left" evidence="26">
        <dbReference type="Rhea" id="RHEA:50618"/>
    </physiologicalReaction>
</comment>
<comment type="subcellular location">
    <subcellularLocation>
        <location evidence="1">Cytoplasm</location>
    </subcellularLocation>
</comment>
<dbReference type="InterPro" id="IPR041694">
    <property type="entry name" value="ADH_N_2"/>
</dbReference>
<keyword evidence="37" id="KW-1185">Reference proteome</keyword>
<dbReference type="GO" id="GO:0005737">
    <property type="term" value="C:cytoplasm"/>
    <property type="evidence" value="ECO:0007669"/>
    <property type="project" value="UniProtKB-SubCell"/>
</dbReference>
<dbReference type="PANTHER" id="PTHR43205:SF7">
    <property type="entry name" value="PROSTAGLANDIN REDUCTASE 1"/>
    <property type="match status" value="1"/>
</dbReference>
<evidence type="ECO:0000256" key="2">
    <source>
        <dbReference type="ARBA" id="ARBA00010460"/>
    </source>
</evidence>
<comment type="catalytic activity">
    <reaction evidence="27">
        <text>13,14-dihydro-15-oxo-PGF2alpha + NADP(+) = 15-oxoprostaglandin F2alpha + NADPH + H(+)</text>
        <dbReference type="Rhea" id="RHEA:50588"/>
        <dbReference type="ChEBI" id="CHEBI:15378"/>
        <dbReference type="ChEBI" id="CHEBI:57783"/>
        <dbReference type="ChEBI" id="CHEBI:58349"/>
        <dbReference type="ChEBI" id="CHEBI:133374"/>
        <dbReference type="ChEBI" id="CHEBI:133409"/>
    </reaction>
    <physiologicalReaction direction="right-to-left" evidence="27">
        <dbReference type="Rhea" id="RHEA:50590"/>
    </physiologicalReaction>
</comment>
<evidence type="ECO:0000256" key="6">
    <source>
        <dbReference type="ARBA" id="ARBA00020651"/>
    </source>
</evidence>
<dbReference type="EMBL" id="JAZDUA010000765">
    <property type="protein sequence ID" value="KAK7789395.1"/>
    <property type="molecule type" value="Genomic_DNA"/>
</dbReference>
<keyword evidence="10" id="KW-0276">Fatty acid metabolism</keyword>
<feature type="domain" description="Enoyl reductase (ER)" evidence="35">
    <location>
        <begin position="15"/>
        <end position="333"/>
    </location>
</feature>
<evidence type="ECO:0000256" key="15">
    <source>
        <dbReference type="ARBA" id="ARBA00023278"/>
    </source>
</evidence>
<comment type="catalytic activity">
    <reaction evidence="32">
        <text>13,14-dihydro-15-oxo-prostaglandin E1 + NADP(+) = 15-oxoprostaglandin E1 + NADPH + H(+)</text>
        <dbReference type="Rhea" id="RHEA:50584"/>
        <dbReference type="ChEBI" id="CHEBI:15378"/>
        <dbReference type="ChEBI" id="CHEBI:57401"/>
        <dbReference type="ChEBI" id="CHEBI:57783"/>
        <dbReference type="ChEBI" id="CHEBI:58349"/>
        <dbReference type="ChEBI" id="CHEBI:133408"/>
    </reaction>
    <physiologicalReaction direction="right-to-left" evidence="32">
        <dbReference type="Rhea" id="RHEA:50586"/>
    </physiologicalReaction>
</comment>
<keyword evidence="12" id="KW-0007">Acetylation</keyword>
<dbReference type="AlphaFoldDB" id="A0AAN9YU25"/>
<evidence type="ECO:0000256" key="23">
    <source>
        <dbReference type="ARBA" id="ARBA00047871"/>
    </source>
</evidence>
<evidence type="ECO:0000256" key="32">
    <source>
        <dbReference type="ARBA" id="ARBA00049070"/>
    </source>
</evidence>
<evidence type="ECO:0000256" key="29">
    <source>
        <dbReference type="ARBA" id="ARBA00048591"/>
    </source>
</evidence>
<dbReference type="CDD" id="cd08294">
    <property type="entry name" value="leukotriene_B4_DH_like"/>
    <property type="match status" value="1"/>
</dbReference>
<evidence type="ECO:0000256" key="26">
    <source>
        <dbReference type="ARBA" id="ARBA00048066"/>
    </source>
</evidence>
<dbReference type="SUPFAM" id="SSF51735">
    <property type="entry name" value="NAD(P)-binding Rossmann-fold domains"/>
    <property type="match status" value="1"/>
</dbReference>
<dbReference type="InterPro" id="IPR020843">
    <property type="entry name" value="ER"/>
</dbReference>
<comment type="catalytic activity">
    <reaction evidence="34">
        <text>hexanal + NADP(+) = (E)-hex-2-enal + NADPH + H(+)</text>
        <dbReference type="Rhea" id="RHEA:50776"/>
        <dbReference type="ChEBI" id="CHEBI:15378"/>
        <dbReference type="ChEBI" id="CHEBI:28913"/>
        <dbReference type="ChEBI" id="CHEBI:57783"/>
        <dbReference type="ChEBI" id="CHEBI:58349"/>
        <dbReference type="ChEBI" id="CHEBI:88528"/>
    </reaction>
    <physiologicalReaction direction="right-to-left" evidence="34">
        <dbReference type="Rhea" id="RHEA:50778"/>
    </physiologicalReaction>
</comment>
<dbReference type="InterPro" id="IPR036291">
    <property type="entry name" value="NAD(P)-bd_dom_sf"/>
</dbReference>
<dbReference type="SMART" id="SM00829">
    <property type="entry name" value="PKS_ER"/>
    <property type="match status" value="1"/>
</dbReference>
<comment type="catalytic activity">
    <reaction evidence="24">
        <text>13,14-dihydro-15-oxo-prostaglandin F1alpha + NADP(+) = 15-oxoprostaglandin F1alpha + NADPH + H(+)</text>
        <dbReference type="Rhea" id="RHEA:50592"/>
        <dbReference type="ChEBI" id="CHEBI:15378"/>
        <dbReference type="ChEBI" id="CHEBI:57783"/>
        <dbReference type="ChEBI" id="CHEBI:58349"/>
        <dbReference type="ChEBI" id="CHEBI:79072"/>
        <dbReference type="ChEBI" id="CHEBI:133411"/>
    </reaction>
    <physiologicalReaction direction="right-to-left" evidence="24">
        <dbReference type="Rhea" id="RHEA:50594"/>
    </physiologicalReaction>
</comment>
<evidence type="ECO:0000256" key="20">
    <source>
        <dbReference type="ARBA" id="ARBA00047461"/>
    </source>
</evidence>
<evidence type="ECO:0000256" key="30">
    <source>
        <dbReference type="ARBA" id="ARBA00048953"/>
    </source>
</evidence>
<reference evidence="36 37" key="1">
    <citation type="submission" date="2024-03" db="EMBL/GenBank/DDBJ databases">
        <title>The genome assembly and annotation of the cricket Gryllus longicercus Weissman &amp; Gray.</title>
        <authorList>
            <person name="Szrajer S."/>
            <person name="Gray D."/>
            <person name="Ylla G."/>
        </authorList>
    </citation>
    <scope>NUCLEOTIDE SEQUENCE [LARGE SCALE GENOMIC DNA]</scope>
    <source>
        <strain evidence="36">DAG 2021-001</strain>
        <tissue evidence="36">Whole body minus gut</tissue>
    </source>
</reference>
<evidence type="ECO:0000256" key="34">
    <source>
        <dbReference type="ARBA" id="ARBA00049368"/>
    </source>
</evidence>
<keyword evidence="11" id="KW-0521">NADP</keyword>
<evidence type="ECO:0000256" key="14">
    <source>
        <dbReference type="ARBA" id="ARBA00023098"/>
    </source>
</evidence>
<comment type="catalytic activity">
    <reaction evidence="31">
        <text>(5S,12S)-dihydroxy-(6E,10E,12E,14Z)-eicosatetraenoate + NADP(+) = 12-oxo-(5S)-hydroxy-(6E,8E,10E,14Z)-eicosatetraenoate + NADPH + H(+)</text>
        <dbReference type="Rhea" id="RHEA:51212"/>
        <dbReference type="ChEBI" id="CHEBI:15378"/>
        <dbReference type="ChEBI" id="CHEBI:57783"/>
        <dbReference type="ChEBI" id="CHEBI:58349"/>
        <dbReference type="ChEBI" id="CHEBI:133974"/>
        <dbReference type="ChEBI" id="CHEBI:133975"/>
    </reaction>
    <physiologicalReaction direction="left-to-right" evidence="31">
        <dbReference type="Rhea" id="RHEA:51213"/>
    </physiologicalReaction>
</comment>
<dbReference type="FunFam" id="3.40.50.720:FF:000121">
    <property type="entry name" value="Prostaglandin reductase 2"/>
    <property type="match status" value="1"/>
</dbReference>
<evidence type="ECO:0000256" key="5">
    <source>
        <dbReference type="ARBA" id="ARBA00012410"/>
    </source>
</evidence>
<evidence type="ECO:0000256" key="12">
    <source>
        <dbReference type="ARBA" id="ARBA00022990"/>
    </source>
</evidence>
<dbReference type="Gene3D" id="3.90.180.10">
    <property type="entry name" value="Medium-chain alcohol dehydrogenases, catalytic domain"/>
    <property type="match status" value="1"/>
</dbReference>
<name>A0AAN9YU25_9ORTH</name>
<evidence type="ECO:0000256" key="21">
    <source>
        <dbReference type="ARBA" id="ARBA00047617"/>
    </source>
</evidence>
<dbReference type="EC" id="1.3.1.48" evidence="4"/>
<dbReference type="InterPro" id="IPR013149">
    <property type="entry name" value="ADH-like_C"/>
</dbReference>